<organism evidence="3 4">
    <name type="scientific">Lipingzhangella rawalii</name>
    <dbReference type="NCBI Taxonomy" id="2055835"/>
    <lineage>
        <taxon>Bacteria</taxon>
        <taxon>Bacillati</taxon>
        <taxon>Actinomycetota</taxon>
        <taxon>Actinomycetes</taxon>
        <taxon>Streptosporangiales</taxon>
        <taxon>Nocardiopsidaceae</taxon>
        <taxon>Lipingzhangella</taxon>
    </lineage>
</organism>
<accession>A0ABU2HAI1</accession>
<dbReference type="GO" id="GO:0016787">
    <property type="term" value="F:hydrolase activity"/>
    <property type="evidence" value="ECO:0007669"/>
    <property type="project" value="UniProtKB-KW"/>
</dbReference>
<dbReference type="Pfam" id="PF12697">
    <property type="entry name" value="Abhydrolase_6"/>
    <property type="match status" value="1"/>
</dbReference>
<sequence length="480" mass="52525">MARLSDSHRVKDAAIWHTALQANLSYVVSGWYKLLGRQWRQGTALREIMRTRTYGHEGAFRVAERYPSPAKALVHSVMGLESLFPVVYCARGRLVRPILASLLIFHAANAYLMGLGRFLTAFASMHPHVAYTAGPKHPAAPDRDDTPVTAVALAAAGIAAWAGVRALRRRIYVLRGAKGTQWHTMPNGDVIAYRFDPGCETEPVLVFCNSLAATSEHFSWIATTVQSHRPCGVLRYDRAGYGASRQTDHTPRGLNAAVRELCDLVGATVNRDRHIVLVGHSLGGDIARRAASSLGNRVAGVVYLDPSHPGQLDRSERQRASSAGFADILTTMAWSTRLGLGVLMSRENWIEDLPSHTRERAFAEYADSRLWTAARREWASILDEYREFDSTLPPVRSPALLVTASKTADTDPEQVVLHNEIAEAHRTGGAHAETTVLHDTDHDSLMTNGTNATQVGALIMEFVRIHASGAKASFGKEAGD</sequence>
<gene>
    <name evidence="3" type="ORF">RIF23_18485</name>
</gene>
<dbReference type="SMART" id="SM00824">
    <property type="entry name" value="PKS_TE"/>
    <property type="match status" value="1"/>
</dbReference>
<feature type="domain" description="Thioesterase TesA-like" evidence="2">
    <location>
        <begin position="206"/>
        <end position="459"/>
    </location>
</feature>
<feature type="transmembrane region" description="Helical" evidence="1">
    <location>
        <begin position="148"/>
        <end position="167"/>
    </location>
</feature>
<keyword evidence="1" id="KW-0472">Membrane</keyword>
<dbReference type="RefSeq" id="WP_310913851.1">
    <property type="nucleotide sequence ID" value="NZ_JAVLVT010000010.1"/>
</dbReference>
<dbReference type="InterPro" id="IPR020802">
    <property type="entry name" value="TesA-like"/>
</dbReference>
<feature type="transmembrane region" description="Helical" evidence="1">
    <location>
        <begin position="98"/>
        <end position="119"/>
    </location>
</feature>
<evidence type="ECO:0000313" key="3">
    <source>
        <dbReference type="EMBL" id="MDS1272281.1"/>
    </source>
</evidence>
<keyword evidence="3" id="KW-0378">Hydrolase</keyword>
<evidence type="ECO:0000313" key="4">
    <source>
        <dbReference type="Proteomes" id="UP001250214"/>
    </source>
</evidence>
<keyword evidence="4" id="KW-1185">Reference proteome</keyword>
<dbReference type="Proteomes" id="UP001250214">
    <property type="component" value="Unassembled WGS sequence"/>
</dbReference>
<protein>
    <submittedName>
        <fullName evidence="3">Alpha/beta fold hydrolase</fullName>
    </submittedName>
</protein>
<keyword evidence="1" id="KW-0812">Transmembrane</keyword>
<name>A0ABU2HAI1_9ACTN</name>
<evidence type="ECO:0000256" key="1">
    <source>
        <dbReference type="SAM" id="Phobius"/>
    </source>
</evidence>
<evidence type="ECO:0000259" key="2">
    <source>
        <dbReference type="SMART" id="SM00824"/>
    </source>
</evidence>
<dbReference type="Gene3D" id="3.40.50.1820">
    <property type="entry name" value="alpha/beta hydrolase"/>
    <property type="match status" value="1"/>
</dbReference>
<reference evidence="4" key="1">
    <citation type="submission" date="2023-07" db="EMBL/GenBank/DDBJ databases">
        <title>Novel species in the genus Lipingzhangella isolated from Sambhar Salt Lake.</title>
        <authorList>
            <person name="Jiya N."/>
            <person name="Kajale S."/>
            <person name="Sharma A."/>
        </authorList>
    </citation>
    <scope>NUCLEOTIDE SEQUENCE [LARGE SCALE GENOMIC DNA]</scope>
    <source>
        <strain evidence="4">LS1_29</strain>
    </source>
</reference>
<keyword evidence="1" id="KW-1133">Transmembrane helix</keyword>
<comment type="caution">
    <text evidence="3">The sequence shown here is derived from an EMBL/GenBank/DDBJ whole genome shotgun (WGS) entry which is preliminary data.</text>
</comment>
<dbReference type="InterPro" id="IPR029058">
    <property type="entry name" value="AB_hydrolase_fold"/>
</dbReference>
<dbReference type="SUPFAM" id="SSF53474">
    <property type="entry name" value="alpha/beta-Hydrolases"/>
    <property type="match status" value="1"/>
</dbReference>
<proteinExistence type="predicted"/>
<dbReference type="EMBL" id="JAVLVT010000010">
    <property type="protein sequence ID" value="MDS1272281.1"/>
    <property type="molecule type" value="Genomic_DNA"/>
</dbReference>
<dbReference type="InterPro" id="IPR000073">
    <property type="entry name" value="AB_hydrolase_1"/>
</dbReference>